<evidence type="ECO:0000313" key="8">
    <source>
        <dbReference type="EMBL" id="GEA82696.1"/>
    </source>
</evidence>
<dbReference type="InterPro" id="IPR050189">
    <property type="entry name" value="MFS_Efflux_Transporters"/>
</dbReference>
<dbReference type="InterPro" id="IPR020846">
    <property type="entry name" value="MFS_dom"/>
</dbReference>
<feature type="transmembrane region" description="Helical" evidence="6">
    <location>
        <begin position="217"/>
        <end position="243"/>
    </location>
</feature>
<evidence type="ECO:0000256" key="4">
    <source>
        <dbReference type="ARBA" id="ARBA00022989"/>
    </source>
</evidence>
<dbReference type="SUPFAM" id="SSF103473">
    <property type="entry name" value="MFS general substrate transporter"/>
    <property type="match status" value="1"/>
</dbReference>
<protein>
    <submittedName>
        <fullName evidence="8">MFS transporter</fullName>
    </submittedName>
</protein>
<evidence type="ECO:0000259" key="7">
    <source>
        <dbReference type="PROSITE" id="PS50850"/>
    </source>
</evidence>
<evidence type="ECO:0000313" key="9">
    <source>
        <dbReference type="Proteomes" id="UP000315842"/>
    </source>
</evidence>
<feature type="transmembrane region" description="Helical" evidence="6">
    <location>
        <begin position="117"/>
        <end position="138"/>
    </location>
</feature>
<dbReference type="Gene3D" id="1.20.1250.20">
    <property type="entry name" value="MFS general substrate transporter like domains"/>
    <property type="match status" value="2"/>
</dbReference>
<organism evidence="8 9">
    <name type="scientific">Cellulomonas uda</name>
    <dbReference type="NCBI Taxonomy" id="1714"/>
    <lineage>
        <taxon>Bacteria</taxon>
        <taxon>Bacillati</taxon>
        <taxon>Actinomycetota</taxon>
        <taxon>Actinomycetes</taxon>
        <taxon>Micrococcales</taxon>
        <taxon>Cellulomonadaceae</taxon>
        <taxon>Cellulomonas</taxon>
    </lineage>
</organism>
<dbReference type="AlphaFoldDB" id="A0A4Y3KG95"/>
<proteinExistence type="predicted"/>
<dbReference type="InterPro" id="IPR011701">
    <property type="entry name" value="MFS"/>
</dbReference>
<dbReference type="GO" id="GO:0022857">
    <property type="term" value="F:transmembrane transporter activity"/>
    <property type="evidence" value="ECO:0007669"/>
    <property type="project" value="InterPro"/>
</dbReference>
<comment type="caution">
    <text evidence="8">The sequence shown here is derived from an EMBL/GenBank/DDBJ whole genome shotgun (WGS) entry which is preliminary data.</text>
</comment>
<dbReference type="Proteomes" id="UP000315842">
    <property type="component" value="Unassembled WGS sequence"/>
</dbReference>
<feature type="transmembrane region" description="Helical" evidence="6">
    <location>
        <begin position="150"/>
        <end position="168"/>
    </location>
</feature>
<dbReference type="Pfam" id="PF07690">
    <property type="entry name" value="MFS_1"/>
    <property type="match status" value="1"/>
</dbReference>
<sequence>MSSPSAAAPPAPLTSPRRAVLALTVLAAGAFCFVTSETLPSGLLTMISDSLGVEQSTTGQLVTVYAVVVVLFSLPLTRVTARVPRRGLLTVTLVVFATASLLAALAPSFGVLAAARVLAGVSHALFWSIAAAAATGLFPPEVRGRMVARLSIGSALGPVLGVPLGTWLGQQLDWRVPFAAIGAVSVVLAVAVLALVPRYAPEEGGAARGLTPSVSRFVVLLVTTCLAVAGGMAVLTYIAPYVLDHAGFAEKSLSLVLAVSGGAGVVGTTVVGRFLDSHARACRVVVLIGLAVAHAGLWAFGHRPAVVVACVALTGACFGALAATLMHRGLQVAPGNTDIAMAAVSTAFNIGIAAGAFLGGRVLAAGGPHLVPLMGAGLVTLALVVVLAEPLLVARRGSGPAPRPAEPALTSTTH</sequence>
<evidence type="ECO:0000256" key="3">
    <source>
        <dbReference type="ARBA" id="ARBA00022692"/>
    </source>
</evidence>
<keyword evidence="5 6" id="KW-0472">Membrane</keyword>
<dbReference type="EMBL" id="BJLP01000083">
    <property type="protein sequence ID" value="GEA82696.1"/>
    <property type="molecule type" value="Genomic_DNA"/>
</dbReference>
<name>A0A4Y3KG95_CELUD</name>
<feature type="transmembrane region" description="Helical" evidence="6">
    <location>
        <begin position="282"/>
        <end position="300"/>
    </location>
</feature>
<dbReference type="PANTHER" id="PTHR43124:SF3">
    <property type="entry name" value="CHLORAMPHENICOL EFFLUX PUMP RV0191"/>
    <property type="match status" value="1"/>
</dbReference>
<keyword evidence="2" id="KW-1003">Cell membrane</keyword>
<comment type="subcellular location">
    <subcellularLocation>
        <location evidence="1">Cell membrane</location>
        <topology evidence="1">Multi-pass membrane protein</topology>
    </subcellularLocation>
</comment>
<feature type="transmembrane region" description="Helical" evidence="6">
    <location>
        <begin position="339"/>
        <end position="358"/>
    </location>
</feature>
<dbReference type="PANTHER" id="PTHR43124">
    <property type="entry name" value="PURINE EFFLUX PUMP PBUE"/>
    <property type="match status" value="1"/>
</dbReference>
<dbReference type="GO" id="GO:0005886">
    <property type="term" value="C:plasma membrane"/>
    <property type="evidence" value="ECO:0007669"/>
    <property type="project" value="UniProtKB-SubCell"/>
</dbReference>
<evidence type="ECO:0000256" key="5">
    <source>
        <dbReference type="ARBA" id="ARBA00023136"/>
    </source>
</evidence>
<feature type="transmembrane region" description="Helical" evidence="6">
    <location>
        <begin position="255"/>
        <end position="275"/>
    </location>
</feature>
<dbReference type="RefSeq" id="WP_094181140.1">
    <property type="nucleotide sequence ID" value="NZ_BJLP01000083.1"/>
</dbReference>
<feature type="transmembrane region" description="Helical" evidence="6">
    <location>
        <begin position="370"/>
        <end position="393"/>
    </location>
</feature>
<feature type="transmembrane region" description="Helical" evidence="6">
    <location>
        <begin position="306"/>
        <end position="327"/>
    </location>
</feature>
<keyword evidence="4 6" id="KW-1133">Transmembrane helix</keyword>
<dbReference type="InterPro" id="IPR036259">
    <property type="entry name" value="MFS_trans_sf"/>
</dbReference>
<evidence type="ECO:0000256" key="1">
    <source>
        <dbReference type="ARBA" id="ARBA00004651"/>
    </source>
</evidence>
<feature type="domain" description="Major facilitator superfamily (MFS) profile" evidence="7">
    <location>
        <begin position="22"/>
        <end position="393"/>
    </location>
</feature>
<feature type="transmembrane region" description="Helical" evidence="6">
    <location>
        <begin position="88"/>
        <end position="111"/>
    </location>
</feature>
<feature type="transmembrane region" description="Helical" evidence="6">
    <location>
        <begin position="174"/>
        <end position="196"/>
    </location>
</feature>
<reference evidence="8 9" key="1">
    <citation type="submission" date="2019-06" db="EMBL/GenBank/DDBJ databases">
        <title>Whole genome shotgun sequence of Cellulomonas uda NBRC 3747.</title>
        <authorList>
            <person name="Hosoyama A."/>
            <person name="Uohara A."/>
            <person name="Ohji S."/>
            <person name="Ichikawa N."/>
        </authorList>
    </citation>
    <scope>NUCLEOTIDE SEQUENCE [LARGE SCALE GENOMIC DNA]</scope>
    <source>
        <strain evidence="8 9">NBRC 3747</strain>
    </source>
</reference>
<keyword evidence="9" id="KW-1185">Reference proteome</keyword>
<gene>
    <name evidence="8" type="ORF">CUD01_31400</name>
</gene>
<keyword evidence="3 6" id="KW-0812">Transmembrane</keyword>
<feature type="transmembrane region" description="Helical" evidence="6">
    <location>
        <begin position="56"/>
        <end position="76"/>
    </location>
</feature>
<dbReference type="CDD" id="cd17324">
    <property type="entry name" value="MFS_NepI_like"/>
    <property type="match status" value="1"/>
</dbReference>
<evidence type="ECO:0000256" key="2">
    <source>
        <dbReference type="ARBA" id="ARBA00022475"/>
    </source>
</evidence>
<accession>A0A4Y3KG95</accession>
<dbReference type="PROSITE" id="PS50850">
    <property type="entry name" value="MFS"/>
    <property type="match status" value="1"/>
</dbReference>
<evidence type="ECO:0000256" key="6">
    <source>
        <dbReference type="SAM" id="Phobius"/>
    </source>
</evidence>